<name>A0A9J6GUE3_HAELO</name>
<evidence type="ECO:0000313" key="1">
    <source>
        <dbReference type="EMBL" id="KAH9379098.1"/>
    </source>
</evidence>
<dbReference type="VEuPathDB" id="VectorBase:HLOH_045959"/>
<dbReference type="AlphaFoldDB" id="A0A9J6GUE3"/>
<organism evidence="1 2">
    <name type="scientific">Haemaphysalis longicornis</name>
    <name type="common">Bush tick</name>
    <dbReference type="NCBI Taxonomy" id="44386"/>
    <lineage>
        <taxon>Eukaryota</taxon>
        <taxon>Metazoa</taxon>
        <taxon>Ecdysozoa</taxon>
        <taxon>Arthropoda</taxon>
        <taxon>Chelicerata</taxon>
        <taxon>Arachnida</taxon>
        <taxon>Acari</taxon>
        <taxon>Parasitiformes</taxon>
        <taxon>Ixodida</taxon>
        <taxon>Ixodoidea</taxon>
        <taxon>Ixodidae</taxon>
        <taxon>Haemaphysalinae</taxon>
        <taxon>Haemaphysalis</taxon>
    </lineage>
</organism>
<comment type="caution">
    <text evidence="1">The sequence shown here is derived from an EMBL/GenBank/DDBJ whole genome shotgun (WGS) entry which is preliminary data.</text>
</comment>
<accession>A0A9J6GUE3</accession>
<evidence type="ECO:0000313" key="2">
    <source>
        <dbReference type="Proteomes" id="UP000821853"/>
    </source>
</evidence>
<reference evidence="1 2" key="1">
    <citation type="journal article" date="2020" name="Cell">
        <title>Large-Scale Comparative Analyses of Tick Genomes Elucidate Their Genetic Diversity and Vector Capacities.</title>
        <authorList>
            <consortium name="Tick Genome and Microbiome Consortium (TIGMIC)"/>
            <person name="Jia N."/>
            <person name="Wang J."/>
            <person name="Shi W."/>
            <person name="Du L."/>
            <person name="Sun Y."/>
            <person name="Zhan W."/>
            <person name="Jiang J.F."/>
            <person name="Wang Q."/>
            <person name="Zhang B."/>
            <person name="Ji P."/>
            <person name="Bell-Sakyi L."/>
            <person name="Cui X.M."/>
            <person name="Yuan T.T."/>
            <person name="Jiang B.G."/>
            <person name="Yang W.F."/>
            <person name="Lam T.T."/>
            <person name="Chang Q.C."/>
            <person name="Ding S.J."/>
            <person name="Wang X.J."/>
            <person name="Zhu J.G."/>
            <person name="Ruan X.D."/>
            <person name="Zhao L."/>
            <person name="Wei J.T."/>
            <person name="Ye R.Z."/>
            <person name="Que T.C."/>
            <person name="Du C.H."/>
            <person name="Zhou Y.H."/>
            <person name="Cheng J.X."/>
            <person name="Dai P.F."/>
            <person name="Guo W.B."/>
            <person name="Han X.H."/>
            <person name="Huang E.J."/>
            <person name="Li L.F."/>
            <person name="Wei W."/>
            <person name="Gao Y.C."/>
            <person name="Liu J.Z."/>
            <person name="Shao H.Z."/>
            <person name="Wang X."/>
            <person name="Wang C.C."/>
            <person name="Yang T.C."/>
            <person name="Huo Q.B."/>
            <person name="Li W."/>
            <person name="Chen H.Y."/>
            <person name="Chen S.E."/>
            <person name="Zhou L.G."/>
            <person name="Ni X.B."/>
            <person name="Tian J.H."/>
            <person name="Sheng Y."/>
            <person name="Liu T."/>
            <person name="Pan Y.S."/>
            <person name="Xia L.Y."/>
            <person name="Li J."/>
            <person name="Zhao F."/>
            <person name="Cao W.C."/>
        </authorList>
    </citation>
    <scope>NUCLEOTIDE SEQUENCE [LARGE SCALE GENOMIC DNA]</scope>
    <source>
        <strain evidence="1">HaeL-2018</strain>
    </source>
</reference>
<sequence>MRQFYAIAGFPGVTDCVDCNHVPIRRPEGVDAEVFRNLKEYFSVNVQAITGPQLQFFFILWQAGLTQPMTVESSTPAVPVLNTRTEVCPVYS</sequence>
<keyword evidence="2" id="KW-1185">Reference proteome</keyword>
<dbReference type="OrthoDB" id="6496544at2759"/>
<protein>
    <recommendedName>
        <fullName evidence="3">DDE Tnp4 domain-containing protein</fullName>
    </recommendedName>
</protein>
<evidence type="ECO:0008006" key="3">
    <source>
        <dbReference type="Google" id="ProtNLM"/>
    </source>
</evidence>
<proteinExistence type="predicted"/>
<dbReference type="Proteomes" id="UP000821853">
    <property type="component" value="Unassembled WGS sequence"/>
</dbReference>
<dbReference type="EMBL" id="JABSTR010000009">
    <property type="protein sequence ID" value="KAH9379098.1"/>
    <property type="molecule type" value="Genomic_DNA"/>
</dbReference>
<gene>
    <name evidence="1" type="ORF">HPB48_015705</name>
</gene>